<dbReference type="PROSITE" id="PS51456">
    <property type="entry name" value="MYOSIN_MOTOR"/>
    <property type="match status" value="1"/>
</dbReference>
<feature type="domain" description="Myosin motor" evidence="9">
    <location>
        <begin position="178"/>
        <end position="864"/>
    </location>
</feature>
<feature type="domain" description="Myosin N-terminal SH3-like" evidence="10">
    <location>
        <begin position="125"/>
        <end position="174"/>
    </location>
</feature>
<evidence type="ECO:0000256" key="3">
    <source>
        <dbReference type="ARBA" id="ARBA00022860"/>
    </source>
</evidence>
<dbReference type="GO" id="GO:0000146">
    <property type="term" value="F:microfilament motor activity"/>
    <property type="evidence" value="ECO:0000318"/>
    <property type="project" value="GO_Central"/>
</dbReference>
<feature type="compositionally biased region" description="Polar residues" evidence="8">
    <location>
        <begin position="1016"/>
        <end position="1025"/>
    </location>
</feature>
<dbReference type="GO" id="GO:0005524">
    <property type="term" value="F:ATP binding"/>
    <property type="evidence" value="ECO:0007669"/>
    <property type="project" value="UniProtKB-UniRule"/>
</dbReference>
<evidence type="ECO:0000313" key="11">
    <source>
        <dbReference type="EMBL" id="KMZ67137.1"/>
    </source>
</evidence>
<reference evidence="12" key="1">
    <citation type="journal article" date="2016" name="Nature">
        <title>The genome of the seagrass Zostera marina reveals angiosperm adaptation to the sea.</title>
        <authorList>
            <person name="Olsen J.L."/>
            <person name="Rouze P."/>
            <person name="Verhelst B."/>
            <person name="Lin Y.-C."/>
            <person name="Bayer T."/>
            <person name="Collen J."/>
            <person name="Dattolo E."/>
            <person name="De Paoli E."/>
            <person name="Dittami S."/>
            <person name="Maumus F."/>
            <person name="Michel G."/>
            <person name="Kersting A."/>
            <person name="Lauritano C."/>
            <person name="Lohaus R."/>
            <person name="Toepel M."/>
            <person name="Tonon T."/>
            <person name="Vanneste K."/>
            <person name="Amirebrahimi M."/>
            <person name="Brakel J."/>
            <person name="Bostroem C."/>
            <person name="Chovatia M."/>
            <person name="Grimwood J."/>
            <person name="Jenkins J.W."/>
            <person name="Jueterbock A."/>
            <person name="Mraz A."/>
            <person name="Stam W.T."/>
            <person name="Tice H."/>
            <person name="Bornberg-Bauer E."/>
            <person name="Green P.J."/>
            <person name="Pearson G.A."/>
            <person name="Procaccini G."/>
            <person name="Duarte C.M."/>
            <person name="Schmutz J."/>
            <person name="Reusch T.B.H."/>
            <person name="Van de Peer Y."/>
        </authorList>
    </citation>
    <scope>NUCLEOTIDE SEQUENCE [LARGE SCALE GENOMIC DNA]</scope>
    <source>
        <strain evidence="12">cv. Finnish</strain>
    </source>
</reference>
<feature type="region of interest" description="Disordered" evidence="8">
    <location>
        <begin position="1"/>
        <end position="62"/>
    </location>
</feature>
<dbReference type="PROSITE" id="PS51844">
    <property type="entry name" value="SH3_LIKE"/>
    <property type="match status" value="1"/>
</dbReference>
<dbReference type="InterPro" id="IPR057535">
    <property type="entry name" value="MYO1-3_N_SH3"/>
</dbReference>
<dbReference type="InterPro" id="IPR036961">
    <property type="entry name" value="Kinesin_motor_dom_sf"/>
</dbReference>
<accession>A0A0K9PFY5</accession>
<feature type="binding site" evidence="7">
    <location>
        <begin position="283"/>
        <end position="290"/>
    </location>
    <ligand>
        <name>ATP</name>
        <dbReference type="ChEBI" id="CHEBI:30616"/>
    </ligand>
</feature>
<dbReference type="FunFam" id="1.10.10.820:FF:000001">
    <property type="entry name" value="Myosin heavy chain"/>
    <property type="match status" value="1"/>
</dbReference>
<keyword evidence="12" id="KW-1185">Reference proteome</keyword>
<dbReference type="PRINTS" id="PR00193">
    <property type="entry name" value="MYOSINHEAVY"/>
</dbReference>
<dbReference type="Gene3D" id="1.20.120.720">
    <property type="entry name" value="Myosin VI head, motor domain, U50 subdomain"/>
    <property type="match status" value="1"/>
</dbReference>
<dbReference type="Pfam" id="PF00063">
    <property type="entry name" value="Myosin_head"/>
    <property type="match status" value="1"/>
</dbReference>
<evidence type="ECO:0000256" key="4">
    <source>
        <dbReference type="ARBA" id="ARBA00023123"/>
    </source>
</evidence>
<dbReference type="SMR" id="A0A0K9PFY5"/>
<keyword evidence="2 7" id="KW-0067">ATP-binding</keyword>
<dbReference type="InterPro" id="IPR027417">
    <property type="entry name" value="P-loop_NTPase"/>
</dbReference>
<keyword evidence="3" id="KW-0112">Calmodulin-binding</keyword>
<name>A0A0K9PFY5_ZOSMR</name>
<keyword evidence="5 7" id="KW-0505">Motor protein</keyword>
<evidence type="ECO:0000256" key="8">
    <source>
        <dbReference type="SAM" id="MobiDB-lite"/>
    </source>
</evidence>
<dbReference type="GO" id="GO:0007015">
    <property type="term" value="P:actin filament organization"/>
    <property type="evidence" value="ECO:0000318"/>
    <property type="project" value="GO_Central"/>
</dbReference>
<dbReference type="SUPFAM" id="SSF52540">
    <property type="entry name" value="P-loop containing nucleoside triphosphate hydrolases"/>
    <property type="match status" value="1"/>
</dbReference>
<protein>
    <submittedName>
        <fullName evidence="11">Myosin 1</fullName>
    </submittedName>
</protein>
<dbReference type="Gene3D" id="1.20.58.530">
    <property type="match status" value="1"/>
</dbReference>
<dbReference type="AlphaFoldDB" id="A0A0K9PFY5"/>
<evidence type="ECO:0000256" key="5">
    <source>
        <dbReference type="ARBA" id="ARBA00023175"/>
    </source>
</evidence>
<dbReference type="GO" id="GO:0005737">
    <property type="term" value="C:cytoplasm"/>
    <property type="evidence" value="ECO:0000318"/>
    <property type="project" value="GO_Central"/>
</dbReference>
<dbReference type="InterPro" id="IPR036022">
    <property type="entry name" value="MYSc_Myo8"/>
</dbReference>
<comment type="caution">
    <text evidence="11">The sequence shown here is derived from an EMBL/GenBank/DDBJ whole genome shotgun (WGS) entry which is preliminary data.</text>
</comment>
<feature type="region of interest" description="Disordered" evidence="8">
    <location>
        <begin position="1014"/>
        <end position="1037"/>
    </location>
</feature>
<dbReference type="STRING" id="29655.A0A0K9PFY5"/>
<dbReference type="InterPro" id="IPR001609">
    <property type="entry name" value="Myosin_head_motor_dom-like"/>
</dbReference>
<evidence type="ECO:0000256" key="1">
    <source>
        <dbReference type="ARBA" id="ARBA00022741"/>
    </source>
</evidence>
<dbReference type="GO" id="GO:0030048">
    <property type="term" value="P:actin filament-based movement"/>
    <property type="evidence" value="ECO:0007669"/>
    <property type="project" value="UniProtKB-ARBA"/>
</dbReference>
<organism evidence="11 12">
    <name type="scientific">Zostera marina</name>
    <name type="common">Eelgrass</name>
    <dbReference type="NCBI Taxonomy" id="29655"/>
    <lineage>
        <taxon>Eukaryota</taxon>
        <taxon>Viridiplantae</taxon>
        <taxon>Streptophyta</taxon>
        <taxon>Embryophyta</taxon>
        <taxon>Tracheophyta</taxon>
        <taxon>Spermatophyta</taxon>
        <taxon>Magnoliopsida</taxon>
        <taxon>Liliopsida</taxon>
        <taxon>Zosteraceae</taxon>
        <taxon>Zostera</taxon>
    </lineage>
</organism>
<feature type="region of interest" description="Actin-binding" evidence="7">
    <location>
        <begin position="744"/>
        <end position="766"/>
    </location>
</feature>
<dbReference type="SMART" id="SM00242">
    <property type="entry name" value="MYSc"/>
    <property type="match status" value="1"/>
</dbReference>
<dbReference type="Pfam" id="PF25369">
    <property type="entry name" value="SH3_VIII-1_N"/>
    <property type="match status" value="1"/>
</dbReference>
<dbReference type="GO" id="GO:0015629">
    <property type="term" value="C:actin cytoskeleton"/>
    <property type="evidence" value="ECO:0000318"/>
    <property type="project" value="GO_Central"/>
</dbReference>
<dbReference type="OrthoDB" id="6108017at2759"/>
<keyword evidence="6 7" id="KW-0009">Actin-binding</keyword>
<dbReference type="Gene3D" id="3.40.850.10">
    <property type="entry name" value="Kinesin motor domain"/>
    <property type="match status" value="1"/>
</dbReference>
<gene>
    <name evidence="11" type="ORF">ZOSMA_278G00230</name>
</gene>
<evidence type="ECO:0000259" key="9">
    <source>
        <dbReference type="PROSITE" id="PS51456"/>
    </source>
</evidence>
<evidence type="ECO:0000313" key="12">
    <source>
        <dbReference type="Proteomes" id="UP000036987"/>
    </source>
</evidence>
<keyword evidence="4 7" id="KW-0518">Myosin</keyword>
<sequence>MSANAGRVSETARSKLEELLDSIRNRDDRPKDKPPDLPTRPISKGRLPKSKKSSSGHVTIPVANGSSADKRLKIKDTAFSCWILGSKGARDVLLEESPYDTAVDSFQQDASKENGNGGFNSEVPFKKLRVWCSITSAEWKLGNIQFISGQNVHVSLSDGKTLSVSTKNILPANPDILIDVDDLIRLAYLNEPSVLHNLQYRYSRDTIYTKAGLVLLSVNPFRRLSLYGKDYVHAYRHKLIDTPHVYAVSDNAFTEMMRGNSFNTFILIINVKDKADQSIIISGVSGAGKTETAKFAVEYLAHLGAGNGIENQVLQANTILEALGNARTSLNNNSSRFGKLIELHFSEIGKICGANIQTFLLEKLRVVQRTTGERSYHIFYQLCAGAPTHLREHLNLKTAEHYKYLMHSDCLTIDGTDDAQSFHTLLEALDNIQFLKEKQYNLFEMIAAILWLGNISFSVIDNENHVEIAVDEGIKSASKLLGCNEQELILALSTQKIQTGQCSTVKKLTLSEAIETRDALVKYIYYSLFIWLVEHINMSLGVGNVEITGRSIFILDTSGFGSFHKNSFEQLCINYANERLQQHFNRHVFKLEQEEYMQDGIDWTQIEIVDNTQCLNLFEKKPLGLLSLLDEESAQSSSNGLTFINKLKKCLNGNPCFKEKDGAIGIFHYAGQVWYTIDGFLQKNRDPLHSDLIRLLLSSTQEFPKLLGSNLLDNSQKKLSSYAGPFVYVDSQNQCVGTQIKDQMFKLMQILEKTTSHFICCIKPNNKMSSGLYEHDLVLQQLRCCGVLEMEKISKSGFSTRITHQQFAERYGFLLDKTVVSQDPLGASLAVLQQFNVQPDMFQVGYTKIFLRTGSISALEDSRNRALLKMGATSSEIFHTGNMPRYAFELSKRRWRAAITIQKYVKRQIAQKLFVKRRAASGHMQSIIRGCVVRNQGLPESTTVSDSKNKNLQVHPSVLEDVRKELSLEYDAKIKYMEEMWEGQIKALQTSLVAANNGHMKQQPNLKFRFEEEDSNFGTNNTSKQSQHDDDGGGESNHVINHVLREFEETKRVFENDVQYLVNSEMDPDVEFRRLKKRFSAWKKYYANRLEVAKKTLRELGKNGDVENNKSLWKNCWTKKFTGSSTSKRIPFFRRE</sequence>
<dbReference type="CDD" id="cd01383">
    <property type="entry name" value="MYSc_Myo8"/>
    <property type="match status" value="1"/>
</dbReference>
<evidence type="ECO:0000259" key="10">
    <source>
        <dbReference type="PROSITE" id="PS51844"/>
    </source>
</evidence>
<dbReference type="GO" id="GO:0051015">
    <property type="term" value="F:actin filament binding"/>
    <property type="evidence" value="ECO:0000318"/>
    <property type="project" value="GO_Central"/>
</dbReference>
<evidence type="ECO:0000256" key="6">
    <source>
        <dbReference type="ARBA" id="ARBA00023203"/>
    </source>
</evidence>
<dbReference type="GO" id="GO:0016459">
    <property type="term" value="C:myosin complex"/>
    <property type="evidence" value="ECO:0007669"/>
    <property type="project" value="UniProtKB-KW"/>
</dbReference>
<comment type="similarity">
    <text evidence="7">Belongs to the TRAFAC class myosin-kinesin ATPase superfamily. Myosin family.</text>
</comment>
<dbReference type="InterPro" id="IPR004009">
    <property type="entry name" value="SH3_Myosin"/>
</dbReference>
<evidence type="ECO:0000256" key="7">
    <source>
        <dbReference type="PROSITE-ProRule" id="PRU00782"/>
    </source>
</evidence>
<proteinExistence type="inferred from homology"/>
<dbReference type="GO" id="GO:0005516">
    <property type="term" value="F:calmodulin binding"/>
    <property type="evidence" value="ECO:0007669"/>
    <property type="project" value="UniProtKB-KW"/>
</dbReference>
<dbReference type="PANTHER" id="PTHR13140:SF706">
    <property type="entry name" value="DILUTE CLASS UNCONVENTIONAL MYOSIN, ISOFORM C"/>
    <property type="match status" value="1"/>
</dbReference>
<dbReference type="Proteomes" id="UP000036987">
    <property type="component" value="Unassembled WGS sequence"/>
</dbReference>
<dbReference type="Gene3D" id="1.20.5.4820">
    <property type="match status" value="1"/>
</dbReference>
<dbReference type="PANTHER" id="PTHR13140">
    <property type="entry name" value="MYOSIN"/>
    <property type="match status" value="1"/>
</dbReference>
<dbReference type="EMBL" id="LFYR01000930">
    <property type="protein sequence ID" value="KMZ67137.1"/>
    <property type="molecule type" value="Genomic_DNA"/>
</dbReference>
<dbReference type="Gene3D" id="1.10.10.820">
    <property type="match status" value="1"/>
</dbReference>
<evidence type="ECO:0000256" key="2">
    <source>
        <dbReference type="ARBA" id="ARBA00022840"/>
    </source>
</evidence>
<keyword evidence="1 7" id="KW-0547">Nucleotide-binding</keyword>
<feature type="compositionally biased region" description="Basic and acidic residues" evidence="8">
    <location>
        <begin position="10"/>
        <end position="35"/>
    </location>
</feature>
<dbReference type="GO" id="GO:0016020">
    <property type="term" value="C:membrane"/>
    <property type="evidence" value="ECO:0000318"/>
    <property type="project" value="GO_Central"/>
</dbReference>